<comment type="caution">
    <text evidence="1">The sequence shown here is derived from an EMBL/GenBank/DDBJ whole genome shotgun (WGS) entry which is preliminary data.</text>
</comment>
<dbReference type="Proteomes" id="UP000054858">
    <property type="component" value="Unassembled WGS sequence"/>
</dbReference>
<proteinExistence type="predicted"/>
<protein>
    <submittedName>
        <fullName evidence="1">Uncharacterized protein</fullName>
    </submittedName>
</protein>
<gene>
    <name evidence="1" type="ORF">Loak_0475</name>
</gene>
<dbReference type="AlphaFoldDB" id="A0A0W0XHF5"/>
<sequence length="56" mass="6351">MVRNDDCLMGQALDSSDLFKKRAVKEADCPLNFRSNHHLQFNDALGITALNIELFN</sequence>
<reference evidence="1 2" key="1">
    <citation type="submission" date="2015-11" db="EMBL/GenBank/DDBJ databases">
        <title>Genomic analysis of 38 Legionella species identifies large and diverse effector repertoires.</title>
        <authorList>
            <person name="Burstein D."/>
            <person name="Amaro F."/>
            <person name="Zusman T."/>
            <person name="Lifshitz Z."/>
            <person name="Cohen O."/>
            <person name="Gilbert J.A."/>
            <person name="Pupko T."/>
            <person name="Shuman H.A."/>
            <person name="Segal G."/>
        </authorList>
    </citation>
    <scope>NUCLEOTIDE SEQUENCE [LARGE SCALE GENOMIC DNA]</scope>
    <source>
        <strain evidence="1 2">Oak Ridge-10</strain>
    </source>
</reference>
<dbReference type="EMBL" id="LNYP01000006">
    <property type="protein sequence ID" value="KTD43925.1"/>
    <property type="molecule type" value="Genomic_DNA"/>
</dbReference>
<evidence type="ECO:0000313" key="2">
    <source>
        <dbReference type="Proteomes" id="UP000054858"/>
    </source>
</evidence>
<organism evidence="1 2">
    <name type="scientific">Legionella oakridgensis</name>
    <dbReference type="NCBI Taxonomy" id="29423"/>
    <lineage>
        <taxon>Bacteria</taxon>
        <taxon>Pseudomonadati</taxon>
        <taxon>Pseudomonadota</taxon>
        <taxon>Gammaproteobacteria</taxon>
        <taxon>Legionellales</taxon>
        <taxon>Legionellaceae</taxon>
        <taxon>Legionella</taxon>
    </lineage>
</organism>
<name>A0A0W0XHF5_9GAMM</name>
<accession>A0A0W0XHF5</accession>
<evidence type="ECO:0000313" key="1">
    <source>
        <dbReference type="EMBL" id="KTD43925.1"/>
    </source>
</evidence>